<gene>
    <name evidence="2" type="ORF">BCL32_0755</name>
</gene>
<proteinExistence type="predicted"/>
<keyword evidence="1" id="KW-0732">Signal</keyword>
<dbReference type="EMBL" id="VISO01000001">
    <property type="protein sequence ID" value="TVZ75281.1"/>
    <property type="molecule type" value="Genomic_DNA"/>
</dbReference>
<sequence>MTIIKTAYAIIVAGTVATAFVAEASDLVSVPHAPAIAASPSPWQLRLRALGAITSDSGRVDRLAGSDLIGRIIWGFGAVPQIWRQPQSPGHSLRARSLQTRLSYASLKGFSAMHR</sequence>
<dbReference type="AlphaFoldDB" id="A0A559TKZ0"/>
<dbReference type="Proteomes" id="UP000319824">
    <property type="component" value="Unassembled WGS sequence"/>
</dbReference>
<evidence type="ECO:0000256" key="1">
    <source>
        <dbReference type="SAM" id="SignalP"/>
    </source>
</evidence>
<protein>
    <submittedName>
        <fullName evidence="2">Uncharacterized protein</fullName>
    </submittedName>
</protein>
<accession>A0A559TKZ0</accession>
<evidence type="ECO:0000313" key="2">
    <source>
        <dbReference type="EMBL" id="TVZ75281.1"/>
    </source>
</evidence>
<reference evidence="2 3" key="1">
    <citation type="submission" date="2019-06" db="EMBL/GenBank/DDBJ databases">
        <title>Pac Bio to generate improved reference genome sequences for organisms with transposon mutant libraries (support for FEBA project).</title>
        <authorList>
            <person name="Blow M."/>
        </authorList>
    </citation>
    <scope>NUCLEOTIDE SEQUENCE [LARGE SCALE GENOMIC DNA]</scope>
    <source>
        <strain evidence="2 3">USDA 1844</strain>
    </source>
</reference>
<organism evidence="2 3">
    <name type="scientific">Rhizobium mongolense USDA 1844</name>
    <dbReference type="NCBI Taxonomy" id="1079460"/>
    <lineage>
        <taxon>Bacteria</taxon>
        <taxon>Pseudomonadati</taxon>
        <taxon>Pseudomonadota</taxon>
        <taxon>Alphaproteobacteria</taxon>
        <taxon>Hyphomicrobiales</taxon>
        <taxon>Rhizobiaceae</taxon>
        <taxon>Rhizobium/Agrobacterium group</taxon>
        <taxon>Rhizobium</taxon>
    </lineage>
</organism>
<evidence type="ECO:0000313" key="3">
    <source>
        <dbReference type="Proteomes" id="UP000319824"/>
    </source>
</evidence>
<comment type="caution">
    <text evidence="2">The sequence shown here is derived from an EMBL/GenBank/DDBJ whole genome shotgun (WGS) entry which is preliminary data.</text>
</comment>
<feature type="signal peptide" evidence="1">
    <location>
        <begin position="1"/>
        <end position="24"/>
    </location>
</feature>
<feature type="chain" id="PRO_5022009337" evidence="1">
    <location>
        <begin position="25"/>
        <end position="115"/>
    </location>
</feature>
<name>A0A559TKZ0_9HYPH</name>